<evidence type="ECO:0000259" key="11">
    <source>
        <dbReference type="Pfam" id="PF01408"/>
    </source>
</evidence>
<dbReference type="Gene3D" id="3.40.50.720">
    <property type="entry name" value="NAD(P)-binding Rossmann-like Domain"/>
    <property type="match status" value="1"/>
</dbReference>
<dbReference type="GeneID" id="107072515"/>
<evidence type="ECO:0000313" key="13">
    <source>
        <dbReference type="Proteomes" id="UP000694924"/>
    </source>
</evidence>
<evidence type="ECO:0000256" key="10">
    <source>
        <dbReference type="ARBA" id="ARBA00049233"/>
    </source>
</evidence>
<dbReference type="SUPFAM" id="SSF51735">
    <property type="entry name" value="NAD(P)-binding Rossmann-fold domains"/>
    <property type="match status" value="1"/>
</dbReference>
<dbReference type="InterPro" id="IPR050984">
    <property type="entry name" value="Gfo/Idh/MocA_domain"/>
</dbReference>
<keyword evidence="13" id="KW-1185">Reference proteome</keyword>
<comment type="catalytic activity">
    <reaction evidence="10">
        <text>D-xylose + NADP(+) = D-xylono-1,5-lactone + NADPH + H(+)</text>
        <dbReference type="Rhea" id="RHEA:22000"/>
        <dbReference type="ChEBI" id="CHEBI:15378"/>
        <dbReference type="ChEBI" id="CHEBI:15867"/>
        <dbReference type="ChEBI" id="CHEBI:53455"/>
        <dbReference type="ChEBI" id="CHEBI:57783"/>
        <dbReference type="ChEBI" id="CHEBI:58349"/>
        <dbReference type="EC" id="1.1.1.179"/>
    </reaction>
</comment>
<dbReference type="PANTHER" id="PTHR22604">
    <property type="entry name" value="OXIDOREDUCTASES"/>
    <property type="match status" value="1"/>
</dbReference>
<evidence type="ECO:0000313" key="14">
    <source>
        <dbReference type="RefSeq" id="XP_015187999.1"/>
    </source>
</evidence>
<evidence type="ECO:0000256" key="4">
    <source>
        <dbReference type="ARBA" id="ARBA00038984"/>
    </source>
</evidence>
<dbReference type="InterPro" id="IPR055170">
    <property type="entry name" value="GFO_IDH_MocA-like_dom"/>
</dbReference>
<evidence type="ECO:0000256" key="9">
    <source>
        <dbReference type="ARBA" id="ARBA00047423"/>
    </source>
</evidence>
<evidence type="ECO:0000256" key="5">
    <source>
        <dbReference type="ARBA" id="ARBA00040603"/>
    </source>
</evidence>
<evidence type="ECO:0000259" key="12">
    <source>
        <dbReference type="Pfam" id="PF22725"/>
    </source>
</evidence>
<evidence type="ECO:0000256" key="3">
    <source>
        <dbReference type="ARBA" id="ARBA00038853"/>
    </source>
</evidence>
<comment type="similarity">
    <text evidence="1">Belongs to the Gfo/Idh/MocA family.</text>
</comment>
<protein>
    <recommendedName>
        <fullName evidence="5">Trans-1,2-dihydrobenzene-1,2-diol dehydrogenase</fullName>
        <ecNumber evidence="4">1.1.1.179</ecNumber>
        <ecNumber evidence="3">1.3.1.20</ecNumber>
    </recommendedName>
    <alternativeName>
        <fullName evidence="8">D-xylose 1-dehydrogenase</fullName>
    </alternativeName>
    <alternativeName>
        <fullName evidence="7">D-xylose-NADP dehydrogenase</fullName>
    </alternativeName>
    <alternativeName>
        <fullName evidence="6">Dimeric dihydrodiol dehydrogenase</fullName>
    </alternativeName>
</protein>
<accession>A0ABM1J6B1</accession>
<reference evidence="14" key="1">
    <citation type="submission" date="2025-08" db="UniProtKB">
        <authorList>
            <consortium name="RefSeq"/>
        </authorList>
    </citation>
    <scope>IDENTIFICATION</scope>
    <source>
        <tissue evidence="14">Whole body</tissue>
    </source>
</reference>
<dbReference type="Pfam" id="PF01408">
    <property type="entry name" value="GFO_IDH_MocA"/>
    <property type="match status" value="1"/>
</dbReference>
<name>A0ABM1J6B1_POLDO</name>
<dbReference type="Pfam" id="PF22725">
    <property type="entry name" value="GFO_IDH_MocA_C3"/>
    <property type="match status" value="1"/>
</dbReference>
<evidence type="ECO:0000256" key="6">
    <source>
        <dbReference type="ARBA" id="ARBA00042926"/>
    </source>
</evidence>
<evidence type="ECO:0000256" key="1">
    <source>
        <dbReference type="ARBA" id="ARBA00010928"/>
    </source>
</evidence>
<gene>
    <name evidence="14" type="primary">LOC107072515</name>
</gene>
<proteinExistence type="inferred from homology"/>
<sequence>MATRWGIAGAGKISHDFVASIMSKEVEHHVIAVAAKDLSRAQNFTKDFNIKRSYDNYLSLAEDKDIEVVYIGTLNTTHYEIAKIMLEHGKHVLCEKSLTMNAKQTKSLITLAKSKNLFLMEAVWSRFFPLYKTIQQEIQSGNIGKIHQVIIPFGFNLKNVERVNKKSLGGGTILDLGVYCLQFLCMIFNNKMPDKIKATGFVNEDGVDVSTSTTLLYNDNTTATILTHSLVNLSNEAYIYGEKGTIRVPNFWCPTELHLPGLNSQIPLPKTNYKMNFKNSEGLYYEANAVRMCLQQGKIEHPLMTHETSILLAQLEDELRKQIGVTYPEDSTFVEYDL</sequence>
<feature type="domain" description="Gfo/Idh/MocA-like oxidoreductase N-terminal" evidence="11">
    <location>
        <begin position="4"/>
        <end position="120"/>
    </location>
</feature>
<dbReference type="SUPFAM" id="SSF55347">
    <property type="entry name" value="Glyceraldehyde-3-phosphate dehydrogenase-like, C-terminal domain"/>
    <property type="match status" value="1"/>
</dbReference>
<feature type="domain" description="GFO/IDH/MocA-like oxidoreductase" evidence="12">
    <location>
        <begin position="131"/>
        <end position="247"/>
    </location>
</feature>
<dbReference type="Proteomes" id="UP000694924">
    <property type="component" value="Unplaced"/>
</dbReference>
<dbReference type="InterPro" id="IPR036291">
    <property type="entry name" value="NAD(P)-bd_dom_sf"/>
</dbReference>
<dbReference type="InterPro" id="IPR000683">
    <property type="entry name" value="Gfo/Idh/MocA-like_OxRdtase_N"/>
</dbReference>
<dbReference type="EC" id="1.3.1.20" evidence="3"/>
<dbReference type="EC" id="1.1.1.179" evidence="4"/>
<organism evidence="13 14">
    <name type="scientific">Polistes dominula</name>
    <name type="common">European paper wasp</name>
    <name type="synonym">Vespa dominula</name>
    <dbReference type="NCBI Taxonomy" id="743375"/>
    <lineage>
        <taxon>Eukaryota</taxon>
        <taxon>Metazoa</taxon>
        <taxon>Ecdysozoa</taxon>
        <taxon>Arthropoda</taxon>
        <taxon>Hexapoda</taxon>
        <taxon>Insecta</taxon>
        <taxon>Pterygota</taxon>
        <taxon>Neoptera</taxon>
        <taxon>Endopterygota</taxon>
        <taxon>Hymenoptera</taxon>
        <taxon>Apocrita</taxon>
        <taxon>Aculeata</taxon>
        <taxon>Vespoidea</taxon>
        <taxon>Vespidae</taxon>
        <taxon>Polistinae</taxon>
        <taxon>Polistini</taxon>
        <taxon>Polistes</taxon>
    </lineage>
</organism>
<comment type="catalytic activity">
    <reaction evidence="9">
        <text>(1R,2R)-1,2-dihydrobenzene-1,2-diol + NADP(+) = catechol + NADPH + H(+)</text>
        <dbReference type="Rhea" id="RHEA:16729"/>
        <dbReference type="ChEBI" id="CHEBI:10702"/>
        <dbReference type="ChEBI" id="CHEBI:15378"/>
        <dbReference type="ChEBI" id="CHEBI:18135"/>
        <dbReference type="ChEBI" id="CHEBI:57783"/>
        <dbReference type="ChEBI" id="CHEBI:58349"/>
        <dbReference type="EC" id="1.3.1.20"/>
    </reaction>
</comment>
<dbReference type="PANTHER" id="PTHR22604:SF105">
    <property type="entry name" value="TRANS-1,2-DIHYDROBENZENE-1,2-DIOL DEHYDROGENASE"/>
    <property type="match status" value="1"/>
</dbReference>
<evidence type="ECO:0000256" key="7">
    <source>
        <dbReference type="ARBA" id="ARBA00042988"/>
    </source>
</evidence>
<keyword evidence="2" id="KW-0560">Oxidoreductase</keyword>
<dbReference type="Gene3D" id="3.30.360.10">
    <property type="entry name" value="Dihydrodipicolinate Reductase, domain 2"/>
    <property type="match status" value="1"/>
</dbReference>
<evidence type="ECO:0000256" key="8">
    <source>
        <dbReference type="ARBA" id="ARBA00043025"/>
    </source>
</evidence>
<evidence type="ECO:0000256" key="2">
    <source>
        <dbReference type="ARBA" id="ARBA00023002"/>
    </source>
</evidence>
<dbReference type="RefSeq" id="XP_015187999.1">
    <property type="nucleotide sequence ID" value="XM_015332513.1"/>
</dbReference>